<dbReference type="PRINTS" id="PR00344">
    <property type="entry name" value="BCTRLSENSOR"/>
</dbReference>
<evidence type="ECO:0000256" key="6">
    <source>
        <dbReference type="ARBA" id="ARBA00022777"/>
    </source>
</evidence>
<dbReference type="Pfam" id="PF10436">
    <property type="entry name" value="BCDHK_Adom3"/>
    <property type="match status" value="1"/>
</dbReference>
<evidence type="ECO:0000256" key="11">
    <source>
        <dbReference type="SAM" id="MobiDB-lite"/>
    </source>
</evidence>
<name>A0A9P4Z260_9HYPO</name>
<keyword evidence="3" id="KW-0597">Phosphoprotein</keyword>
<dbReference type="Pfam" id="PF02518">
    <property type="entry name" value="HATPase_c"/>
    <property type="match status" value="1"/>
</dbReference>
<dbReference type="InterPro" id="IPR004358">
    <property type="entry name" value="Sig_transdc_His_kin-like_C"/>
</dbReference>
<evidence type="ECO:0000256" key="2">
    <source>
        <dbReference type="ARBA" id="ARBA00006155"/>
    </source>
</evidence>
<dbReference type="RefSeq" id="XP_035323931.1">
    <property type="nucleotide sequence ID" value="XM_035466094.1"/>
</dbReference>
<dbReference type="GO" id="GO:0010906">
    <property type="term" value="P:regulation of glucose metabolic process"/>
    <property type="evidence" value="ECO:0007669"/>
    <property type="project" value="TreeGrafter"/>
</dbReference>
<evidence type="ECO:0000313" key="14">
    <source>
        <dbReference type="Proteomes" id="UP000749293"/>
    </source>
</evidence>
<dbReference type="InterPro" id="IPR003594">
    <property type="entry name" value="HATPase_dom"/>
</dbReference>
<keyword evidence="4 10" id="KW-0808">Transferase</keyword>
<evidence type="ECO:0000256" key="9">
    <source>
        <dbReference type="ARBA" id="ARBA00023128"/>
    </source>
</evidence>
<comment type="caution">
    <text evidence="13">The sequence shown here is derived from an EMBL/GenBank/DDBJ whole genome shotgun (WGS) entry which is preliminary data.</text>
</comment>
<dbReference type="InterPro" id="IPR036890">
    <property type="entry name" value="HATPase_C_sf"/>
</dbReference>
<evidence type="ECO:0000256" key="3">
    <source>
        <dbReference type="ARBA" id="ARBA00022553"/>
    </source>
</evidence>
<keyword evidence="8" id="KW-0809">Transit peptide</keyword>
<dbReference type="Proteomes" id="UP000749293">
    <property type="component" value="Unassembled WGS sequence"/>
</dbReference>
<dbReference type="SMART" id="SM00387">
    <property type="entry name" value="HATPase_c"/>
    <property type="match status" value="1"/>
</dbReference>
<dbReference type="GeneID" id="55970347"/>
<evidence type="ECO:0000256" key="7">
    <source>
        <dbReference type="ARBA" id="ARBA00022840"/>
    </source>
</evidence>
<dbReference type="GO" id="GO:0005759">
    <property type="term" value="C:mitochondrial matrix"/>
    <property type="evidence" value="ECO:0007669"/>
    <property type="project" value="UniProtKB-SubCell"/>
</dbReference>
<protein>
    <recommendedName>
        <fullName evidence="10">Protein-serine/threonine kinase</fullName>
        <ecNumber evidence="10">2.7.11.-</ecNumber>
    </recommendedName>
</protein>
<dbReference type="OrthoDB" id="3264224at2759"/>
<evidence type="ECO:0000256" key="8">
    <source>
        <dbReference type="ARBA" id="ARBA00022946"/>
    </source>
</evidence>
<keyword evidence="14" id="KW-1185">Reference proteome</keyword>
<dbReference type="GO" id="GO:0005524">
    <property type="term" value="F:ATP binding"/>
    <property type="evidence" value="ECO:0007669"/>
    <property type="project" value="UniProtKB-UniRule"/>
</dbReference>
<comment type="similarity">
    <text evidence="2 10">Belongs to the PDK/BCKDK protein kinase family.</text>
</comment>
<accession>A0A9P4Z260</accession>
<gene>
    <name evidence="13" type="ORF">GMORB2_4119</name>
</gene>
<keyword evidence="6 10" id="KW-0418">Kinase</keyword>
<dbReference type="PANTHER" id="PTHR11947:SF20">
    <property type="entry name" value="[3-METHYL-2-OXOBUTANOATE DEHYDROGENASE [LIPOAMIDE]] KINASE, MITOCHONDRIAL"/>
    <property type="match status" value="1"/>
</dbReference>
<evidence type="ECO:0000256" key="1">
    <source>
        <dbReference type="ARBA" id="ARBA00004305"/>
    </source>
</evidence>
<feature type="region of interest" description="Disordered" evidence="11">
    <location>
        <begin position="349"/>
        <end position="369"/>
    </location>
</feature>
<organism evidence="13 14">
    <name type="scientific">Geosmithia morbida</name>
    <dbReference type="NCBI Taxonomy" id="1094350"/>
    <lineage>
        <taxon>Eukaryota</taxon>
        <taxon>Fungi</taxon>
        <taxon>Dikarya</taxon>
        <taxon>Ascomycota</taxon>
        <taxon>Pezizomycotina</taxon>
        <taxon>Sordariomycetes</taxon>
        <taxon>Hypocreomycetidae</taxon>
        <taxon>Hypocreales</taxon>
        <taxon>Bionectriaceae</taxon>
        <taxon>Geosmithia</taxon>
    </lineage>
</organism>
<evidence type="ECO:0000256" key="5">
    <source>
        <dbReference type="ARBA" id="ARBA00022741"/>
    </source>
</evidence>
<evidence type="ECO:0000313" key="13">
    <source>
        <dbReference type="EMBL" id="KAF4125279.1"/>
    </source>
</evidence>
<dbReference type="EMBL" id="JAANYQ010000003">
    <property type="protein sequence ID" value="KAF4125279.1"/>
    <property type="molecule type" value="Genomic_DNA"/>
</dbReference>
<dbReference type="InterPro" id="IPR018955">
    <property type="entry name" value="BCDHK/PDK_N"/>
</dbReference>
<comment type="subcellular location">
    <subcellularLocation>
        <location evidence="1 10">Mitochondrion matrix</location>
    </subcellularLocation>
</comment>
<reference evidence="13" key="1">
    <citation type="submission" date="2020-03" db="EMBL/GenBank/DDBJ databases">
        <title>Site-based positive gene gene selection in Geosmithia morbida across the United States reveals a broad range of putative effectors and factors for local host and environmental adapation.</title>
        <authorList>
            <person name="Onufrak A."/>
            <person name="Murdoch R.W."/>
            <person name="Gazis R."/>
            <person name="Huff M."/>
            <person name="Staton M."/>
            <person name="Klingeman W."/>
            <person name="Hadziabdic D."/>
        </authorList>
    </citation>
    <scope>NUCLEOTIDE SEQUENCE</scope>
    <source>
        <strain evidence="13">1262</strain>
    </source>
</reference>
<evidence type="ECO:0000259" key="12">
    <source>
        <dbReference type="SMART" id="SM00387"/>
    </source>
</evidence>
<proteinExistence type="inferred from homology"/>
<evidence type="ECO:0000256" key="10">
    <source>
        <dbReference type="RuleBase" id="RU366032"/>
    </source>
</evidence>
<dbReference type="PANTHER" id="PTHR11947">
    <property type="entry name" value="PYRUVATE DEHYDROGENASE KINASE"/>
    <property type="match status" value="1"/>
</dbReference>
<keyword evidence="9 10" id="KW-0496">Mitochondrion</keyword>
<dbReference type="InterPro" id="IPR036784">
    <property type="entry name" value="AK/P_DHK_N_sf"/>
</dbReference>
<keyword evidence="5 10" id="KW-0547">Nucleotide-binding</keyword>
<sequence>MRVSSPRRLLYLTDKTPTIIITTGRNAPEAAAAARWRCRSRQLHHAASSSKHNVTDGDIATIAKQRQHRLGLADLVRHGRPPLSEEALLASANFALSLLPIRLAHRLQALRNLPYIVVSNPNVSRIYSTYLHSLSILLPYWRAAMASPTGRAIVTLDDEVRFTHALAELVATHTDTIPILARGFLECRRYMAADDVTRFLDEHLRARIGTRLVAEQHIALHQSSQPHSHAHASSLPYPADHPSFVGVIDTALRPATVVESCAALVADICELRYGVRPTLLVTGEPDTTFASVPVHLEYILTELLKNAFRATIENGLPDEPVVVTIAPEPPLPPSDTNSVVIPESSANNGVDAIRRRPPDDNAPGVTIRIRDRGGGIPPSVLPDIWSYSYTTFSEYQDHDDAASMPGGMHPGGGAGGGVDDGLGVLSSSGPAIMTSSIAGLGYGLPLSRAYAEYFGGGIDIQTLYRWGTDVYLRLKGIGKIDDKGE</sequence>
<dbReference type="Gene3D" id="3.30.565.10">
    <property type="entry name" value="Histidine kinase-like ATPase, C-terminal domain"/>
    <property type="match status" value="1"/>
</dbReference>
<feature type="domain" description="Histidine kinase/HSP90-like ATPase" evidence="12">
    <location>
        <begin position="291"/>
        <end position="478"/>
    </location>
</feature>
<dbReference type="SUPFAM" id="SSF69012">
    <property type="entry name" value="alpha-ketoacid dehydrogenase kinase, N-terminal domain"/>
    <property type="match status" value="1"/>
</dbReference>
<evidence type="ECO:0000256" key="4">
    <source>
        <dbReference type="ARBA" id="ARBA00022679"/>
    </source>
</evidence>
<keyword evidence="7 10" id="KW-0067">ATP-binding</keyword>
<dbReference type="Gene3D" id="1.20.140.20">
    <property type="entry name" value="Alpha-ketoacid/pyruvate dehydrogenase kinase, N-terminal domain"/>
    <property type="match status" value="1"/>
</dbReference>
<dbReference type="GO" id="GO:0004740">
    <property type="term" value="F:pyruvate dehydrogenase (acetyl-transferring) kinase activity"/>
    <property type="evidence" value="ECO:0007669"/>
    <property type="project" value="TreeGrafter"/>
</dbReference>
<dbReference type="AlphaFoldDB" id="A0A9P4Z260"/>
<dbReference type="EC" id="2.7.11.-" evidence="10"/>
<dbReference type="InterPro" id="IPR039028">
    <property type="entry name" value="BCKD/PDK"/>
</dbReference>
<dbReference type="SUPFAM" id="SSF55874">
    <property type="entry name" value="ATPase domain of HSP90 chaperone/DNA topoisomerase II/histidine kinase"/>
    <property type="match status" value="1"/>
</dbReference>